<dbReference type="PANTHER" id="PTHR42879:SF2">
    <property type="entry name" value="3-OXOACYL-[ACYL-CARRIER-PROTEIN] REDUCTASE FABG"/>
    <property type="match status" value="1"/>
</dbReference>
<evidence type="ECO:0000259" key="3">
    <source>
        <dbReference type="SMART" id="SM00822"/>
    </source>
</evidence>
<dbReference type="EMBL" id="BIFR01000002">
    <property type="protein sequence ID" value="GCE14915.1"/>
    <property type="molecule type" value="Genomic_DNA"/>
</dbReference>
<dbReference type="Proteomes" id="UP000287352">
    <property type="component" value="Unassembled WGS sequence"/>
</dbReference>
<comment type="similarity">
    <text evidence="1">Belongs to the short-chain dehydrogenases/reductases (SDR) family.</text>
</comment>
<sequence>MKFDGQVALVTGASRGIGRAIALALADEGAKVAVNYRSGASYAQEVVDEILARGGTAFAVQADVANAEQVHEMVQKILSRWDSLHILVNNAGIAKDGLIFHMDENSWQEVMQVNFGGVFHCTKAVLEQFMLQRSGVIVNISSVMGERGWVGEANYSASKGAINAFTRCCAMEFARFGIRVNAVLPGFCPTDMVEGLLEKNGGKGILKQIPLRSFAQPEEIAQVALFLASADASHVSGSLLTVDGGLSAVAGVGSPLS</sequence>
<protein>
    <submittedName>
        <fullName evidence="4">Beta-ketoacyl-ACP reductase</fullName>
    </submittedName>
</protein>
<evidence type="ECO:0000256" key="2">
    <source>
        <dbReference type="ARBA" id="ARBA00023002"/>
    </source>
</evidence>
<accession>A0A402A796</accession>
<dbReference type="SUPFAM" id="SSF51735">
    <property type="entry name" value="NAD(P)-binding Rossmann-fold domains"/>
    <property type="match status" value="1"/>
</dbReference>
<keyword evidence="5" id="KW-1185">Reference proteome</keyword>
<dbReference type="PANTHER" id="PTHR42879">
    <property type="entry name" value="3-OXOACYL-(ACYL-CARRIER-PROTEIN) REDUCTASE"/>
    <property type="match status" value="1"/>
</dbReference>
<evidence type="ECO:0000313" key="5">
    <source>
        <dbReference type="Proteomes" id="UP000287352"/>
    </source>
</evidence>
<organism evidence="4 5">
    <name type="scientific">Tengunoibacter tsumagoiensis</name>
    <dbReference type="NCBI Taxonomy" id="2014871"/>
    <lineage>
        <taxon>Bacteria</taxon>
        <taxon>Bacillati</taxon>
        <taxon>Chloroflexota</taxon>
        <taxon>Ktedonobacteria</taxon>
        <taxon>Ktedonobacterales</taxon>
        <taxon>Dictyobacteraceae</taxon>
        <taxon>Tengunoibacter</taxon>
    </lineage>
</organism>
<dbReference type="NCBIfam" id="NF005559">
    <property type="entry name" value="PRK07231.1"/>
    <property type="match status" value="1"/>
</dbReference>
<dbReference type="AlphaFoldDB" id="A0A402A796"/>
<dbReference type="InterPro" id="IPR050259">
    <property type="entry name" value="SDR"/>
</dbReference>
<dbReference type="GO" id="GO:0016491">
    <property type="term" value="F:oxidoreductase activity"/>
    <property type="evidence" value="ECO:0007669"/>
    <property type="project" value="UniProtKB-KW"/>
</dbReference>
<dbReference type="InterPro" id="IPR057326">
    <property type="entry name" value="KR_dom"/>
</dbReference>
<keyword evidence="2" id="KW-0560">Oxidoreductase</keyword>
<dbReference type="OrthoDB" id="9803333at2"/>
<evidence type="ECO:0000313" key="4">
    <source>
        <dbReference type="EMBL" id="GCE14915.1"/>
    </source>
</evidence>
<dbReference type="InterPro" id="IPR002347">
    <property type="entry name" value="SDR_fam"/>
</dbReference>
<dbReference type="PRINTS" id="PR00081">
    <property type="entry name" value="GDHRDH"/>
</dbReference>
<name>A0A402A796_9CHLR</name>
<proteinExistence type="inferred from homology"/>
<dbReference type="Gene3D" id="3.40.50.720">
    <property type="entry name" value="NAD(P)-binding Rossmann-like Domain"/>
    <property type="match status" value="1"/>
</dbReference>
<dbReference type="NCBIfam" id="NF009466">
    <property type="entry name" value="PRK12826.1-2"/>
    <property type="match status" value="1"/>
</dbReference>
<reference evidence="5" key="1">
    <citation type="submission" date="2018-12" db="EMBL/GenBank/DDBJ databases">
        <title>Tengunoibacter tsumagoiensis gen. nov., sp. nov., Dictyobacter kobayashii sp. nov., D. alpinus sp. nov., and D. joshuensis sp. nov. and description of Dictyobacteraceae fam. nov. within the order Ktedonobacterales isolated from Tengu-no-mugimeshi.</title>
        <authorList>
            <person name="Wang C.M."/>
            <person name="Zheng Y."/>
            <person name="Sakai Y."/>
            <person name="Toyoda A."/>
            <person name="Minakuchi Y."/>
            <person name="Abe K."/>
            <person name="Yokota A."/>
            <person name="Yabe S."/>
        </authorList>
    </citation>
    <scope>NUCLEOTIDE SEQUENCE [LARGE SCALE GENOMIC DNA]</scope>
    <source>
        <strain evidence="5">Uno3</strain>
    </source>
</reference>
<evidence type="ECO:0000256" key="1">
    <source>
        <dbReference type="ARBA" id="ARBA00006484"/>
    </source>
</evidence>
<comment type="caution">
    <text evidence="4">The sequence shown here is derived from an EMBL/GenBank/DDBJ whole genome shotgun (WGS) entry which is preliminary data.</text>
</comment>
<dbReference type="RefSeq" id="WP_126582441.1">
    <property type="nucleotide sequence ID" value="NZ_BIFR01000002.1"/>
</dbReference>
<feature type="domain" description="Ketoreductase" evidence="3">
    <location>
        <begin position="6"/>
        <end position="186"/>
    </location>
</feature>
<dbReference type="Pfam" id="PF13561">
    <property type="entry name" value="adh_short_C2"/>
    <property type="match status" value="1"/>
</dbReference>
<dbReference type="PRINTS" id="PR00080">
    <property type="entry name" value="SDRFAMILY"/>
</dbReference>
<dbReference type="FunFam" id="3.40.50.720:FF:000173">
    <property type="entry name" value="3-oxoacyl-[acyl-carrier protein] reductase"/>
    <property type="match status" value="1"/>
</dbReference>
<dbReference type="SMART" id="SM00822">
    <property type="entry name" value="PKS_KR"/>
    <property type="match status" value="1"/>
</dbReference>
<gene>
    <name evidence="4" type="primary">fabG_3</name>
    <name evidence="4" type="ORF">KTT_47740</name>
</gene>
<dbReference type="InterPro" id="IPR036291">
    <property type="entry name" value="NAD(P)-bd_dom_sf"/>
</dbReference>